<organism evidence="3 4">
    <name type="scientific">Arsenophonus nasoniae</name>
    <name type="common">son-killer infecting Nasonia vitripennis</name>
    <dbReference type="NCBI Taxonomy" id="638"/>
    <lineage>
        <taxon>Bacteria</taxon>
        <taxon>Pseudomonadati</taxon>
        <taxon>Pseudomonadota</taxon>
        <taxon>Gammaproteobacteria</taxon>
        <taxon>Enterobacterales</taxon>
        <taxon>Morganellaceae</taxon>
        <taxon>Arsenophonus</taxon>
    </lineage>
</organism>
<evidence type="ECO:0000313" key="3">
    <source>
        <dbReference type="EMBL" id="WGM03733.1"/>
    </source>
</evidence>
<geneLocation type="plasmid" evidence="3 4">
    <name>paPv5</name>
</geneLocation>
<evidence type="ECO:0000259" key="2">
    <source>
        <dbReference type="PROSITE" id="PS50043"/>
    </source>
</evidence>
<sequence length="229" mass="27164">MKHKITKKKNDFGAFIDFIDRSDMPYFIRDNESRFLYINKPGLFFLNIPSNFKIEGKLDKDLPVDWAEFSEEFQRQDRMTENLEKSSSIISTQLYNFKNEIEPFFCPKSPFYLGNECIGTLGSASKLKFISVPTFIDQRKPFVLSTHPPNHLFTKRELNIIFWLQQRLMSKEIARRLNISHRTVNNKIQIIYDKANVHSFIQFIEFCKYSGFDRYIPPEFINKGVQFIT</sequence>
<dbReference type="Gene3D" id="1.10.10.10">
    <property type="entry name" value="Winged helix-like DNA-binding domain superfamily/Winged helix DNA-binding domain"/>
    <property type="match status" value="1"/>
</dbReference>
<dbReference type="Pfam" id="PF00196">
    <property type="entry name" value="GerE"/>
    <property type="match status" value="1"/>
</dbReference>
<keyword evidence="1" id="KW-0238">DNA-binding</keyword>
<reference evidence="3" key="1">
    <citation type="submission" date="2023-04" db="EMBL/GenBank/DDBJ databases">
        <title>Genome dynamics across the evolutionary transition to endosymbiosis.</title>
        <authorList>
            <person name="Siozios S."/>
            <person name="Nadal-Jimenez P."/>
            <person name="Azagi T."/>
            <person name="Sprong H."/>
            <person name="Frost C.L."/>
            <person name="Parratt S.R."/>
            <person name="Taylor G."/>
            <person name="Brettell L."/>
            <person name="Lew K.C."/>
            <person name="Croft L."/>
            <person name="King K.C."/>
            <person name="Brockhurst M.A."/>
            <person name="Hypsa V."/>
            <person name="Novakova E."/>
            <person name="Darby A.C."/>
            <person name="Hurst G.D.D."/>
        </authorList>
    </citation>
    <scope>NUCLEOTIDE SEQUENCE</scope>
    <source>
        <strain evidence="3">APv</strain>
        <plasmid evidence="3">paPv5</plasmid>
    </source>
</reference>
<evidence type="ECO:0000256" key="1">
    <source>
        <dbReference type="ARBA" id="ARBA00023125"/>
    </source>
</evidence>
<gene>
    <name evidence="3" type="ORF">QE210_19805</name>
</gene>
<dbReference type="GO" id="GO:0003677">
    <property type="term" value="F:DNA binding"/>
    <property type="evidence" value="ECO:0007669"/>
    <property type="project" value="UniProtKB-KW"/>
</dbReference>
<dbReference type="EMBL" id="CP123509">
    <property type="protein sequence ID" value="WGM03733.1"/>
    <property type="molecule type" value="Genomic_DNA"/>
</dbReference>
<keyword evidence="3" id="KW-0614">Plasmid</keyword>
<protein>
    <submittedName>
        <fullName evidence="3">Helix-turn-helix transcriptional regulator</fullName>
    </submittedName>
</protein>
<dbReference type="Proteomes" id="UP001177595">
    <property type="component" value="Plasmid paPv5"/>
</dbReference>
<dbReference type="InterPro" id="IPR036388">
    <property type="entry name" value="WH-like_DNA-bd_sf"/>
</dbReference>
<dbReference type="GO" id="GO:0006355">
    <property type="term" value="P:regulation of DNA-templated transcription"/>
    <property type="evidence" value="ECO:0007669"/>
    <property type="project" value="InterPro"/>
</dbReference>
<dbReference type="PROSITE" id="PS50043">
    <property type="entry name" value="HTH_LUXR_2"/>
    <property type="match status" value="1"/>
</dbReference>
<dbReference type="InterPro" id="IPR000792">
    <property type="entry name" value="Tscrpt_reg_LuxR_C"/>
</dbReference>
<evidence type="ECO:0000313" key="4">
    <source>
        <dbReference type="Proteomes" id="UP001177595"/>
    </source>
</evidence>
<dbReference type="RefSeq" id="WP_280626990.1">
    <property type="nucleotide sequence ID" value="NZ_CP123509.1"/>
</dbReference>
<dbReference type="InterPro" id="IPR016032">
    <property type="entry name" value="Sig_transdc_resp-reg_C-effctor"/>
</dbReference>
<proteinExistence type="predicted"/>
<accession>A0AA95GRV2</accession>
<feature type="domain" description="HTH luxR-type" evidence="2">
    <location>
        <begin position="146"/>
        <end position="211"/>
    </location>
</feature>
<name>A0AA95GRV2_9GAMM</name>
<dbReference type="AlphaFoldDB" id="A0AA95GRV2"/>
<dbReference type="SUPFAM" id="SSF46894">
    <property type="entry name" value="C-terminal effector domain of the bipartite response regulators"/>
    <property type="match status" value="1"/>
</dbReference>
<dbReference type="CDD" id="cd06170">
    <property type="entry name" value="LuxR_C_like"/>
    <property type="match status" value="1"/>
</dbReference>
<dbReference type="SMART" id="SM00421">
    <property type="entry name" value="HTH_LUXR"/>
    <property type="match status" value="1"/>
</dbReference>